<keyword evidence="2" id="KW-1185">Reference proteome</keyword>
<dbReference type="PIRSF" id="PIRSF037225">
    <property type="entry name" value="UCP037225"/>
    <property type="match status" value="1"/>
</dbReference>
<dbReference type="Proteomes" id="UP001139559">
    <property type="component" value="Unassembled WGS sequence"/>
</dbReference>
<evidence type="ECO:0000313" key="2">
    <source>
        <dbReference type="Proteomes" id="UP001139559"/>
    </source>
</evidence>
<gene>
    <name evidence="1" type="ORF">KP803_16890</name>
</gene>
<dbReference type="InterPro" id="IPR025990">
    <property type="entry name" value="zinc_ribbon_bacterial"/>
</dbReference>
<name>A0A9X1XPT9_9VIBR</name>
<evidence type="ECO:0000313" key="1">
    <source>
        <dbReference type="EMBL" id="MCK6264958.1"/>
    </source>
</evidence>
<reference evidence="1" key="1">
    <citation type="submission" date="2021-11" db="EMBL/GenBank/DDBJ databases">
        <title>Vibrio ZSDE26 sp. nov. and Vibrio ZSDZ34 sp. nov., isolated from coastal seawater in Qingdao.</title>
        <authorList>
            <person name="Zhang P."/>
        </authorList>
    </citation>
    <scope>NUCLEOTIDE SEQUENCE</scope>
    <source>
        <strain evidence="1">ZSDE26</strain>
    </source>
</reference>
<dbReference type="EMBL" id="JAJHVV010000011">
    <property type="protein sequence ID" value="MCK6264958.1"/>
    <property type="molecule type" value="Genomic_DNA"/>
</dbReference>
<protein>
    <submittedName>
        <fullName evidence="1">CPXCG motif-containing cysteine-rich protein</fullName>
    </submittedName>
</protein>
<dbReference type="Pfam" id="PF14255">
    <property type="entry name" value="Zn_ribbon_21"/>
    <property type="match status" value="1"/>
</dbReference>
<proteinExistence type="predicted"/>
<dbReference type="AlphaFoldDB" id="A0A9X1XPT9"/>
<dbReference type="InterPro" id="IPR017143">
    <property type="entry name" value="UCP037225"/>
</dbReference>
<dbReference type="RefSeq" id="WP_248010153.1">
    <property type="nucleotide sequence ID" value="NZ_JAJHVV010000011.1"/>
</dbReference>
<sequence>MRNYTEKHVQCPHCEHKIGLTLDASNGSKEFHDDCPYCHRAIHLNMFIDSSQHQINLTACIEDEPFS</sequence>
<comment type="caution">
    <text evidence="1">The sequence shown here is derived from an EMBL/GenBank/DDBJ whole genome shotgun (WGS) entry which is preliminary data.</text>
</comment>
<organism evidence="1 2">
    <name type="scientific">Vibrio amylolyticus</name>
    <dbReference type="NCBI Taxonomy" id="2847292"/>
    <lineage>
        <taxon>Bacteria</taxon>
        <taxon>Pseudomonadati</taxon>
        <taxon>Pseudomonadota</taxon>
        <taxon>Gammaproteobacteria</taxon>
        <taxon>Vibrionales</taxon>
        <taxon>Vibrionaceae</taxon>
        <taxon>Vibrio</taxon>
    </lineage>
</organism>
<accession>A0A9X1XPT9</accession>